<feature type="region of interest" description="Disordered" evidence="1">
    <location>
        <begin position="28"/>
        <end position="57"/>
    </location>
</feature>
<proteinExistence type="predicted"/>
<dbReference type="AlphaFoldDB" id="A0A165Y3U6"/>
<keyword evidence="3" id="KW-1185">Reference proteome</keyword>
<feature type="compositionally biased region" description="Polar residues" evidence="1">
    <location>
        <begin position="142"/>
        <end position="153"/>
    </location>
</feature>
<evidence type="ECO:0000313" key="2">
    <source>
        <dbReference type="EMBL" id="KZT32853.1"/>
    </source>
</evidence>
<dbReference type="Proteomes" id="UP000076798">
    <property type="component" value="Unassembled WGS sequence"/>
</dbReference>
<accession>A0A165Y3U6</accession>
<protein>
    <submittedName>
        <fullName evidence="2">Uncharacterized protein</fullName>
    </submittedName>
</protein>
<feature type="region of interest" description="Disordered" evidence="1">
    <location>
        <begin position="131"/>
        <end position="153"/>
    </location>
</feature>
<name>A0A165Y3U6_9AGAM</name>
<dbReference type="EMBL" id="KV428289">
    <property type="protein sequence ID" value="KZT32853.1"/>
    <property type="molecule type" value="Genomic_DNA"/>
</dbReference>
<organism evidence="2 3">
    <name type="scientific">Sistotremastrum suecicum HHB10207 ss-3</name>
    <dbReference type="NCBI Taxonomy" id="1314776"/>
    <lineage>
        <taxon>Eukaryota</taxon>
        <taxon>Fungi</taxon>
        <taxon>Dikarya</taxon>
        <taxon>Basidiomycota</taxon>
        <taxon>Agaricomycotina</taxon>
        <taxon>Agaricomycetes</taxon>
        <taxon>Sistotremastrales</taxon>
        <taxon>Sistotremastraceae</taxon>
        <taxon>Sistotremastrum</taxon>
    </lineage>
</organism>
<gene>
    <name evidence="2" type="ORF">SISSUDRAFT_1037453</name>
</gene>
<sequence>MGLSFSRQYSSPGDNVQSVVLNGKLCKKMKSKKASPGRQHYNESSVRRNERKLAKAQANIPSEIRQSKSSQLFWERNCDYSSRIQSSRSGGVLEQTKIMFAQLPWTWVQRLHNKSSGSALEAVNELISNRKNRTKNKGADGVSSNQEDGTNDQLTELMTGTSDLRNSDLAAIAFGRPTSSKVLATNRGEPELAVILVYETQAPQWLIEGVGEESVARAILVIQFLHGSGERAIVFNMTNSDLK</sequence>
<evidence type="ECO:0000313" key="3">
    <source>
        <dbReference type="Proteomes" id="UP000076798"/>
    </source>
</evidence>
<reference evidence="2 3" key="1">
    <citation type="journal article" date="2016" name="Mol. Biol. Evol.">
        <title>Comparative Genomics of Early-Diverging Mushroom-Forming Fungi Provides Insights into the Origins of Lignocellulose Decay Capabilities.</title>
        <authorList>
            <person name="Nagy L.G."/>
            <person name="Riley R."/>
            <person name="Tritt A."/>
            <person name="Adam C."/>
            <person name="Daum C."/>
            <person name="Floudas D."/>
            <person name="Sun H."/>
            <person name="Yadav J.S."/>
            <person name="Pangilinan J."/>
            <person name="Larsson K.H."/>
            <person name="Matsuura K."/>
            <person name="Barry K."/>
            <person name="Labutti K."/>
            <person name="Kuo R."/>
            <person name="Ohm R.A."/>
            <person name="Bhattacharya S.S."/>
            <person name="Shirouzu T."/>
            <person name="Yoshinaga Y."/>
            <person name="Martin F.M."/>
            <person name="Grigoriev I.V."/>
            <person name="Hibbett D.S."/>
        </authorList>
    </citation>
    <scope>NUCLEOTIDE SEQUENCE [LARGE SCALE GENOMIC DNA]</scope>
    <source>
        <strain evidence="2 3">HHB10207 ss-3</strain>
    </source>
</reference>
<evidence type="ECO:0000256" key="1">
    <source>
        <dbReference type="SAM" id="MobiDB-lite"/>
    </source>
</evidence>